<reference evidence="3 4" key="1">
    <citation type="submission" date="2019-07" db="EMBL/GenBank/DDBJ databases">
        <title>The draft genome sequence of Aquimarina algiphila M91.</title>
        <authorList>
            <person name="Meng X."/>
        </authorList>
    </citation>
    <scope>NUCLEOTIDE SEQUENCE [LARGE SCALE GENOMIC DNA]</scope>
    <source>
        <strain evidence="3 4">M91</strain>
    </source>
</reference>
<dbReference type="AlphaFoldDB" id="A0A554VAL5"/>
<organism evidence="3 4">
    <name type="scientific">Aquimarina algiphila</name>
    <dbReference type="NCBI Taxonomy" id="2047982"/>
    <lineage>
        <taxon>Bacteria</taxon>
        <taxon>Pseudomonadati</taxon>
        <taxon>Bacteroidota</taxon>
        <taxon>Flavobacteriia</taxon>
        <taxon>Flavobacteriales</taxon>
        <taxon>Flavobacteriaceae</taxon>
        <taxon>Aquimarina</taxon>
    </lineage>
</organism>
<dbReference type="Gene3D" id="1.10.101.10">
    <property type="entry name" value="PGBD-like superfamily/PGBD"/>
    <property type="match status" value="1"/>
</dbReference>
<dbReference type="Proteomes" id="UP000318833">
    <property type="component" value="Unassembled WGS sequence"/>
</dbReference>
<feature type="transmembrane region" description="Helical" evidence="2">
    <location>
        <begin position="29"/>
        <end position="50"/>
    </location>
</feature>
<dbReference type="RefSeq" id="WP_143919066.1">
    <property type="nucleotide sequence ID" value="NZ_CANMXV010000096.1"/>
</dbReference>
<evidence type="ECO:0000313" key="3">
    <source>
        <dbReference type="EMBL" id="TSE03231.1"/>
    </source>
</evidence>
<evidence type="ECO:0000313" key="4">
    <source>
        <dbReference type="Proteomes" id="UP000318833"/>
    </source>
</evidence>
<evidence type="ECO:0000256" key="2">
    <source>
        <dbReference type="SAM" id="Phobius"/>
    </source>
</evidence>
<keyword evidence="2" id="KW-0812">Transmembrane</keyword>
<keyword evidence="2" id="KW-0472">Membrane</keyword>
<dbReference type="OrthoDB" id="982906at2"/>
<feature type="region of interest" description="Disordered" evidence="1">
    <location>
        <begin position="1"/>
        <end position="21"/>
    </location>
</feature>
<name>A0A554VAL5_9FLAO</name>
<keyword evidence="2" id="KW-1133">Transmembrane helix</keyword>
<comment type="caution">
    <text evidence="3">The sequence shown here is derived from an EMBL/GenBank/DDBJ whole genome shotgun (WGS) entry which is preliminary data.</text>
</comment>
<sequence>MKKTMESKTVAKRQLKNKATQKPLSRKKVLMYGLGGGLVLGLGYLAYTYFSNRAANQRSIQKPIPPIPPGTIITKPILPRVASDKFPLKRGARGSLVQMVQEALLAKGGKPALIIKETSFRNGKVDGVFGKGTERALRAAGFPSVITQSQFTSLVGKRGNSPFGGWGAVANDIIASANKQNLFGVLNGLKKISSVSQYKKVSTFFQNVRILGTRVTSLVNALLSVAFKNKELEKVKIRAEFRRMGLKQNTQGVWFIPGIGTIGSFDRIDNQITQEWNLAVIERPTLLQATDGSFIVPVLAPDTVVGYITGMENGRTRILTQSGETVFAPTANLSSL</sequence>
<proteinExistence type="predicted"/>
<gene>
    <name evidence="3" type="ORF">FOF46_29710</name>
</gene>
<evidence type="ECO:0000256" key="1">
    <source>
        <dbReference type="SAM" id="MobiDB-lite"/>
    </source>
</evidence>
<dbReference type="InterPro" id="IPR036366">
    <property type="entry name" value="PGBDSf"/>
</dbReference>
<keyword evidence="4" id="KW-1185">Reference proteome</keyword>
<accession>A0A554VAL5</accession>
<dbReference type="EMBL" id="VLNR01000120">
    <property type="protein sequence ID" value="TSE03231.1"/>
    <property type="molecule type" value="Genomic_DNA"/>
</dbReference>
<protein>
    <submittedName>
        <fullName evidence="3">Uncharacterized protein</fullName>
    </submittedName>
</protein>